<dbReference type="RefSeq" id="WP_377043518.1">
    <property type="nucleotide sequence ID" value="NZ_JBHLUN010000005.1"/>
</dbReference>
<feature type="region of interest" description="Disordered" evidence="5">
    <location>
        <begin position="250"/>
        <end position="282"/>
    </location>
</feature>
<comment type="caution">
    <text evidence="7">The sequence shown here is derived from an EMBL/GenBank/DDBJ whole genome shotgun (WGS) entry which is preliminary data.</text>
</comment>
<evidence type="ECO:0000256" key="1">
    <source>
        <dbReference type="ARBA" id="ARBA00007228"/>
    </source>
</evidence>
<dbReference type="Pfam" id="PF00588">
    <property type="entry name" value="SpoU_methylase"/>
    <property type="match status" value="1"/>
</dbReference>
<dbReference type="SUPFAM" id="SSF75217">
    <property type="entry name" value="alpha/beta knot"/>
    <property type="match status" value="1"/>
</dbReference>
<keyword evidence="4" id="KW-0949">S-adenosyl-L-methionine</keyword>
<evidence type="ECO:0000256" key="2">
    <source>
        <dbReference type="ARBA" id="ARBA00022603"/>
    </source>
</evidence>
<evidence type="ECO:0000313" key="7">
    <source>
        <dbReference type="EMBL" id="MFC0407791.1"/>
    </source>
</evidence>
<dbReference type="GO" id="GO:0032259">
    <property type="term" value="P:methylation"/>
    <property type="evidence" value="ECO:0007669"/>
    <property type="project" value="UniProtKB-KW"/>
</dbReference>
<keyword evidence="8" id="KW-1185">Reference proteome</keyword>
<dbReference type="InterPro" id="IPR029028">
    <property type="entry name" value="Alpha/beta_knot_MTases"/>
</dbReference>
<dbReference type="GO" id="GO:0008168">
    <property type="term" value="F:methyltransferase activity"/>
    <property type="evidence" value="ECO:0007669"/>
    <property type="project" value="UniProtKB-KW"/>
</dbReference>
<feature type="domain" description="tRNA/rRNA methyltransferase SpoU type" evidence="6">
    <location>
        <begin position="19"/>
        <end position="169"/>
    </location>
</feature>
<dbReference type="EMBL" id="JBHLUN010000005">
    <property type="protein sequence ID" value="MFC0407791.1"/>
    <property type="molecule type" value="Genomic_DNA"/>
</dbReference>
<name>A0ABV6JTZ5_9PROT</name>
<evidence type="ECO:0000259" key="6">
    <source>
        <dbReference type="Pfam" id="PF00588"/>
    </source>
</evidence>
<proteinExistence type="inferred from homology"/>
<dbReference type="Gene3D" id="3.40.1280.10">
    <property type="match status" value="1"/>
</dbReference>
<evidence type="ECO:0000313" key="8">
    <source>
        <dbReference type="Proteomes" id="UP001589865"/>
    </source>
</evidence>
<keyword evidence="2 7" id="KW-0489">Methyltransferase</keyword>
<dbReference type="CDD" id="cd18093">
    <property type="entry name" value="SpoU-like_TrmJ"/>
    <property type="match status" value="1"/>
</dbReference>
<evidence type="ECO:0000256" key="3">
    <source>
        <dbReference type="ARBA" id="ARBA00022679"/>
    </source>
</evidence>
<evidence type="ECO:0000256" key="4">
    <source>
        <dbReference type="ARBA" id="ARBA00022691"/>
    </source>
</evidence>
<dbReference type="PANTHER" id="PTHR42786">
    <property type="entry name" value="TRNA/RRNA METHYLTRANSFERASE"/>
    <property type="match status" value="1"/>
</dbReference>
<sequence>MTGRDGGADLQPLPGETPIVVLVRPQLAENIGAVARAMANGGLFHLRLVAPRDGWPQERAWIASSGAARILDAATIHPTVADAVADCQRVFATCPRPRHIVVPLRTARAAAEDLHEINGRGLRAAVLFGPERAGLDNEDMAHADTLVRYPLNPAHMSLNLGQAVMVLAYEWWTAREETPPRSLMTNETHVATKRELEIFLDRLTGELDAAGFLDNHQKRPVMVRNLRHWFQRGEVTEQELRTLHGVVTELSRGRMRRGRPDPEEAGEVPSGAAGDEASARAE</sequence>
<accession>A0ABV6JTZ5</accession>
<dbReference type="PIRSF" id="PIRSF004808">
    <property type="entry name" value="LasT"/>
    <property type="match status" value="1"/>
</dbReference>
<reference evidence="7 8" key="1">
    <citation type="submission" date="2024-09" db="EMBL/GenBank/DDBJ databases">
        <authorList>
            <person name="Sun Q."/>
            <person name="Mori K."/>
        </authorList>
    </citation>
    <scope>NUCLEOTIDE SEQUENCE [LARGE SCALE GENOMIC DNA]</scope>
    <source>
        <strain evidence="7 8">TBRC 5777</strain>
    </source>
</reference>
<gene>
    <name evidence="7" type="ORF">ACFFGY_05990</name>
</gene>
<keyword evidence="3" id="KW-0808">Transferase</keyword>
<dbReference type="InterPro" id="IPR004384">
    <property type="entry name" value="RNA_MeTrfase_TrmJ/LasT"/>
</dbReference>
<dbReference type="Proteomes" id="UP001589865">
    <property type="component" value="Unassembled WGS sequence"/>
</dbReference>
<dbReference type="PANTHER" id="PTHR42786:SF7">
    <property type="entry name" value="TRNA_RRNA METHYLTRANSFERASE SPOU TYPE DOMAIN-CONTAINING PROTEIN"/>
    <property type="match status" value="1"/>
</dbReference>
<dbReference type="InterPro" id="IPR001537">
    <property type="entry name" value="SpoU_MeTrfase"/>
</dbReference>
<evidence type="ECO:0000256" key="5">
    <source>
        <dbReference type="SAM" id="MobiDB-lite"/>
    </source>
</evidence>
<dbReference type="InterPro" id="IPR029026">
    <property type="entry name" value="tRNA_m1G_MTases_N"/>
</dbReference>
<comment type="similarity">
    <text evidence="1">Belongs to the class IV-like SAM-binding methyltransferase superfamily. RNA methyltransferase TrmH family.</text>
</comment>
<organism evidence="7 8">
    <name type="scientific">Roseomonas elaeocarpi</name>
    <dbReference type="NCBI Taxonomy" id="907779"/>
    <lineage>
        <taxon>Bacteria</taxon>
        <taxon>Pseudomonadati</taxon>
        <taxon>Pseudomonadota</taxon>
        <taxon>Alphaproteobacteria</taxon>
        <taxon>Acetobacterales</taxon>
        <taxon>Roseomonadaceae</taxon>
        <taxon>Roseomonas</taxon>
    </lineage>
</organism>
<dbReference type="Gene3D" id="1.10.8.590">
    <property type="match status" value="1"/>
</dbReference>
<protein>
    <submittedName>
        <fullName evidence="7">RNA methyltransferase</fullName>
    </submittedName>
</protein>